<dbReference type="InterPro" id="IPR029063">
    <property type="entry name" value="SAM-dependent_MTases_sf"/>
</dbReference>
<keyword evidence="12" id="KW-1185">Reference proteome</keyword>
<evidence type="ECO:0000256" key="4">
    <source>
        <dbReference type="ARBA" id="ARBA00022691"/>
    </source>
</evidence>
<organism evidence="11 12">
    <name type="scientific">Saccharomyces pastorianus</name>
    <name type="common">Lager yeast</name>
    <name type="synonym">Saccharomyces cerevisiae x Saccharomyces eubayanus</name>
    <dbReference type="NCBI Taxonomy" id="27292"/>
    <lineage>
        <taxon>Eukaryota</taxon>
        <taxon>Fungi</taxon>
        <taxon>Dikarya</taxon>
        <taxon>Ascomycota</taxon>
        <taxon>Saccharomycotina</taxon>
        <taxon>Saccharomycetes</taxon>
        <taxon>Saccharomycetales</taxon>
        <taxon>Saccharomycetaceae</taxon>
        <taxon>Saccharomyces</taxon>
    </lineage>
</organism>
<keyword evidence="2 9" id="KW-0489">Methyltransferase</keyword>
<dbReference type="Proteomes" id="UP000501346">
    <property type="component" value="Chromosome ScIV"/>
</dbReference>
<dbReference type="GO" id="GO:0000049">
    <property type="term" value="F:tRNA binding"/>
    <property type="evidence" value="ECO:0007669"/>
    <property type="project" value="UniProtKB-UniRule"/>
</dbReference>
<dbReference type="AlphaFoldDB" id="A0A6C1DNP5"/>
<reference evidence="11 12" key="1">
    <citation type="journal article" date="2019" name="BMC Genomics">
        <title>Chromosome level assembly and comparative genome analysis confirm lager-brewing yeasts originated from a single hybridization.</title>
        <authorList>
            <person name="Salazar A.N."/>
            <person name="Gorter de Vries A.R."/>
            <person name="van den Broek M."/>
            <person name="Brouwers N."/>
            <person name="de la Torre Cortes P."/>
            <person name="Kuijpers N.G.A."/>
            <person name="Daran J.G."/>
            <person name="Abeel T."/>
        </authorList>
    </citation>
    <scope>NUCLEOTIDE SEQUENCE [LARGE SCALE GENOMIC DNA]</scope>
    <source>
        <strain evidence="11 12">CBS 1483</strain>
    </source>
</reference>
<dbReference type="PANTHER" id="PTHR10631:SF3">
    <property type="entry name" value="TRNA (GUANINE(26)-N(2))-DIMETHYLTRANSFERASE"/>
    <property type="match status" value="1"/>
</dbReference>
<evidence type="ECO:0000256" key="10">
    <source>
        <dbReference type="SAM" id="MobiDB-lite"/>
    </source>
</evidence>
<dbReference type="InterPro" id="IPR002905">
    <property type="entry name" value="Trm1"/>
</dbReference>
<dbReference type="NCBIfam" id="TIGR00308">
    <property type="entry name" value="TRM1"/>
    <property type="match status" value="1"/>
</dbReference>
<evidence type="ECO:0000256" key="2">
    <source>
        <dbReference type="ARBA" id="ARBA00022603"/>
    </source>
</evidence>
<accession>A0A6C1DNP5</accession>
<dbReference type="Gene3D" id="3.30.56.70">
    <property type="entry name" value="N2,N2-dimethylguanosine tRNA methyltransferase, C-terminal domain"/>
    <property type="match status" value="1"/>
</dbReference>
<comment type="catalytic activity">
    <reaction evidence="8 9">
        <text>guanosine(26) in tRNA + 2 S-adenosyl-L-methionine = N(2)-dimethylguanosine(26) in tRNA + 2 S-adenosyl-L-homocysteine + 2 H(+)</text>
        <dbReference type="Rhea" id="RHEA:43140"/>
        <dbReference type="Rhea" id="RHEA-COMP:10359"/>
        <dbReference type="Rhea" id="RHEA-COMP:10360"/>
        <dbReference type="ChEBI" id="CHEBI:15378"/>
        <dbReference type="ChEBI" id="CHEBI:57856"/>
        <dbReference type="ChEBI" id="CHEBI:59789"/>
        <dbReference type="ChEBI" id="CHEBI:74269"/>
        <dbReference type="ChEBI" id="CHEBI:74513"/>
        <dbReference type="EC" id="2.1.1.216"/>
    </reaction>
</comment>
<keyword evidence="5 9" id="KW-0819">tRNA processing</keyword>
<dbReference type="CDD" id="cd02440">
    <property type="entry name" value="AdoMet_MTases"/>
    <property type="match status" value="1"/>
</dbReference>
<feature type="compositionally biased region" description="Basic and acidic residues" evidence="10">
    <location>
        <begin position="102"/>
        <end position="111"/>
    </location>
</feature>
<evidence type="ECO:0000256" key="1">
    <source>
        <dbReference type="ARBA" id="ARBA00022555"/>
    </source>
</evidence>
<feature type="compositionally biased region" description="Basic residues" evidence="10">
    <location>
        <begin position="92"/>
        <end position="101"/>
    </location>
</feature>
<dbReference type="OrthoDB" id="6349953at2759"/>
<dbReference type="GO" id="GO:0160104">
    <property type="term" value="F:tRNA (guanine(26)-N2)-dimethyltransferase activity"/>
    <property type="evidence" value="ECO:0007669"/>
    <property type="project" value="UniProtKB-UniRule"/>
</dbReference>
<sequence>MESFFRIPLKRANLHGMLKAAISKIKANFTAYGAPRINIEDFNIVKEGKAEILFPKKETVFYNPIQQFNRDLSVTCIKAWDNLYGEECGQKRNNKKSKKKRCAETNDDSSKRQKMGNGSPKEAVGNSNRNEPYINILEALSATGLRAIRYAHEIPHVREVIANDLLPEAVESIKRNVEYNSVENIVKPNLDDANVLMYRNKASNNKFHVIDLDPYGTVTPFVDAAIQSIEEGGLMLVTCTDLSVLAGNGYPEKCFALYGGANMVSHESTHESALRLVLNLLKQTAAKYKKTVEPLLSLSIDFYVRVFVKVKTSPIEVKNVMSSTMTTYHCSRCGSYHNQPLGRISQREGRNNKTFTKYSVAQGPPVDTKCKFCEGTYHLAGPMYAGPLHNKEFIEEVLRINKEEHRDQDDTYGTRKRIEGMLSLAKNELSDSPFYFSPNHIASVIKLQVPPLKKVVAGLGSLGFECSLTHAQPSSLKTNAPWDAIWYVMQKCDDEKKDLSKMNPNTTGYKILSAMPRWLSGTVKSEYDSKLSFAPNEQSGNIEKLRKLKIVRYQENPTKNWGPKARPNTS</sequence>
<dbReference type="PROSITE" id="PS51626">
    <property type="entry name" value="SAM_MT_TRM1"/>
    <property type="match status" value="1"/>
</dbReference>
<keyword evidence="6 9" id="KW-0694">RNA-binding</keyword>
<dbReference type="EMBL" id="CP048985">
    <property type="protein sequence ID" value="QID78646.1"/>
    <property type="molecule type" value="Genomic_DNA"/>
</dbReference>
<protein>
    <recommendedName>
        <fullName evidence="7 9">tRNA (guanine(26)-N(2))-dimethyltransferase</fullName>
        <ecNumber evidence="7 9">2.1.1.216</ecNumber>
    </recommendedName>
</protein>
<evidence type="ECO:0000313" key="11">
    <source>
        <dbReference type="EMBL" id="QID78646.1"/>
    </source>
</evidence>
<feature type="region of interest" description="Disordered" evidence="10">
    <location>
        <begin position="91"/>
        <end position="128"/>
    </location>
</feature>
<name>A0A6C1DNP5_SACPS</name>
<keyword evidence="4 9" id="KW-0949">S-adenosyl-L-methionine</keyword>
<evidence type="ECO:0000256" key="7">
    <source>
        <dbReference type="ARBA" id="ARBA00039099"/>
    </source>
</evidence>
<dbReference type="Pfam" id="PF02005">
    <property type="entry name" value="TRM"/>
    <property type="match status" value="1"/>
</dbReference>
<keyword evidence="3 9" id="KW-0808">Transferase</keyword>
<dbReference type="InterPro" id="IPR042296">
    <property type="entry name" value="tRNA_met_Trm1_C"/>
</dbReference>
<gene>
    <name evidence="11" type="primary">TRM1_1</name>
    <name evidence="11" type="ORF">GRS66_000864</name>
</gene>
<dbReference type="Gene3D" id="3.40.50.150">
    <property type="entry name" value="Vaccinia Virus protein VP39"/>
    <property type="match status" value="1"/>
</dbReference>
<evidence type="ECO:0000256" key="9">
    <source>
        <dbReference type="PROSITE-ProRule" id="PRU00958"/>
    </source>
</evidence>
<dbReference type="PANTHER" id="PTHR10631">
    <property type="entry name" value="N 2 ,N 2 -DIMETHYLGUANOSINE TRNA METHYLTRANSFERASE"/>
    <property type="match status" value="1"/>
</dbReference>
<keyword evidence="1 9" id="KW-0820">tRNA-binding</keyword>
<dbReference type="EC" id="2.1.1.216" evidence="7 9"/>
<evidence type="ECO:0000256" key="8">
    <source>
        <dbReference type="ARBA" id="ARBA00051897"/>
    </source>
</evidence>
<evidence type="ECO:0000256" key="6">
    <source>
        <dbReference type="ARBA" id="ARBA00022884"/>
    </source>
</evidence>
<dbReference type="GO" id="GO:0002940">
    <property type="term" value="P:tRNA N2-guanine methylation"/>
    <property type="evidence" value="ECO:0007669"/>
    <property type="project" value="TreeGrafter"/>
</dbReference>
<dbReference type="GO" id="GO:0005634">
    <property type="term" value="C:nucleus"/>
    <property type="evidence" value="ECO:0007669"/>
    <property type="project" value="TreeGrafter"/>
</dbReference>
<dbReference type="FunFam" id="3.30.56.70:FF:000001">
    <property type="entry name" value="tRNA (guanine(26)-N(2))-dimethyltransferase"/>
    <property type="match status" value="1"/>
</dbReference>
<comment type="similarity">
    <text evidence="9">Belongs to the class I-like SAM-binding methyltransferase superfamily. Trm1 family.</text>
</comment>
<dbReference type="SUPFAM" id="SSF53335">
    <property type="entry name" value="S-adenosyl-L-methionine-dependent methyltransferases"/>
    <property type="match status" value="1"/>
</dbReference>
<proteinExistence type="inferred from homology"/>
<evidence type="ECO:0000313" key="12">
    <source>
        <dbReference type="Proteomes" id="UP000501346"/>
    </source>
</evidence>
<evidence type="ECO:0000256" key="3">
    <source>
        <dbReference type="ARBA" id="ARBA00022679"/>
    </source>
</evidence>
<evidence type="ECO:0000256" key="5">
    <source>
        <dbReference type="ARBA" id="ARBA00022694"/>
    </source>
</evidence>